<sequence>MTNFKKGPITWGEASSINPEFAEVLASEHGNHQLYINEHGMLRWEAYPEREAEIMERFGAHDINSLFAKGADKNDPLIRELYKCMGYSLSGFWEVFYWELNNEDAHKFRGRNFDETKKCVKIFAMVETDVDMDSHEFVDEVEAYLKEKYTVKKLDWEE</sequence>
<evidence type="ECO:0000313" key="1">
    <source>
        <dbReference type="EMBL" id="VAW58907.1"/>
    </source>
</evidence>
<dbReference type="EMBL" id="UOFH01000044">
    <property type="protein sequence ID" value="VAW58907.1"/>
    <property type="molecule type" value="Genomic_DNA"/>
</dbReference>
<proteinExistence type="predicted"/>
<organism evidence="1">
    <name type="scientific">hydrothermal vent metagenome</name>
    <dbReference type="NCBI Taxonomy" id="652676"/>
    <lineage>
        <taxon>unclassified sequences</taxon>
        <taxon>metagenomes</taxon>
        <taxon>ecological metagenomes</taxon>
    </lineage>
</organism>
<dbReference type="AlphaFoldDB" id="A0A3B0X7K8"/>
<protein>
    <submittedName>
        <fullName evidence="1">Uncharacterized protein</fullName>
    </submittedName>
</protein>
<reference evidence="1" key="1">
    <citation type="submission" date="2018-06" db="EMBL/GenBank/DDBJ databases">
        <authorList>
            <person name="Zhirakovskaya E."/>
        </authorList>
    </citation>
    <scope>NUCLEOTIDE SEQUENCE</scope>
</reference>
<gene>
    <name evidence="1" type="ORF">MNBD_GAMMA08-1543</name>
</gene>
<name>A0A3B0X7K8_9ZZZZ</name>
<accession>A0A3B0X7K8</accession>